<dbReference type="InterPro" id="IPR036291">
    <property type="entry name" value="NAD(P)-bd_dom_sf"/>
</dbReference>
<evidence type="ECO:0000256" key="6">
    <source>
        <dbReference type="RuleBase" id="RU361277"/>
    </source>
</evidence>
<comment type="similarity">
    <text evidence="2 6">Belongs to the zinc-containing alcohol dehydrogenase family.</text>
</comment>
<dbReference type="Proteomes" id="UP001497392">
    <property type="component" value="Unassembled WGS sequence"/>
</dbReference>
<name>A0ABP1FLF9_9CHLO</name>
<keyword evidence="5" id="KW-0560">Oxidoreductase</keyword>
<dbReference type="InterPro" id="IPR011032">
    <property type="entry name" value="GroES-like_sf"/>
</dbReference>
<dbReference type="InterPro" id="IPR013154">
    <property type="entry name" value="ADH-like_N"/>
</dbReference>
<keyword evidence="9" id="KW-1185">Reference proteome</keyword>
<evidence type="ECO:0000259" key="7">
    <source>
        <dbReference type="SMART" id="SM00829"/>
    </source>
</evidence>
<dbReference type="PANTHER" id="PTHR43161:SF9">
    <property type="entry name" value="SORBITOL DEHYDROGENASE"/>
    <property type="match status" value="1"/>
</dbReference>
<evidence type="ECO:0000313" key="8">
    <source>
        <dbReference type="EMBL" id="CAL5220034.1"/>
    </source>
</evidence>
<keyword evidence="3 6" id="KW-0479">Metal-binding</keyword>
<evidence type="ECO:0000313" key="9">
    <source>
        <dbReference type="Proteomes" id="UP001497392"/>
    </source>
</evidence>
<dbReference type="EMBL" id="CAXHTA020000002">
    <property type="protein sequence ID" value="CAL5220034.1"/>
    <property type="molecule type" value="Genomic_DNA"/>
</dbReference>
<dbReference type="InterPro" id="IPR020843">
    <property type="entry name" value="ER"/>
</dbReference>
<comment type="cofactor">
    <cofactor evidence="1 6">
        <name>Zn(2+)</name>
        <dbReference type="ChEBI" id="CHEBI:29105"/>
    </cofactor>
</comment>
<evidence type="ECO:0000256" key="2">
    <source>
        <dbReference type="ARBA" id="ARBA00008072"/>
    </source>
</evidence>
<evidence type="ECO:0000256" key="4">
    <source>
        <dbReference type="ARBA" id="ARBA00022833"/>
    </source>
</evidence>
<dbReference type="Pfam" id="PF00107">
    <property type="entry name" value="ADH_zinc_N"/>
    <property type="match status" value="1"/>
</dbReference>
<organism evidence="8 9">
    <name type="scientific">Coccomyxa viridis</name>
    <dbReference type="NCBI Taxonomy" id="1274662"/>
    <lineage>
        <taxon>Eukaryota</taxon>
        <taxon>Viridiplantae</taxon>
        <taxon>Chlorophyta</taxon>
        <taxon>core chlorophytes</taxon>
        <taxon>Trebouxiophyceae</taxon>
        <taxon>Trebouxiophyceae incertae sedis</taxon>
        <taxon>Coccomyxaceae</taxon>
        <taxon>Coccomyxa</taxon>
    </lineage>
</organism>
<dbReference type="SMART" id="SM00829">
    <property type="entry name" value="PKS_ER"/>
    <property type="match status" value="1"/>
</dbReference>
<reference evidence="8 9" key="1">
    <citation type="submission" date="2024-06" db="EMBL/GenBank/DDBJ databases">
        <authorList>
            <person name="Kraege A."/>
            <person name="Thomma B."/>
        </authorList>
    </citation>
    <scope>NUCLEOTIDE SEQUENCE [LARGE SCALE GENOMIC DNA]</scope>
</reference>
<sequence length="395" mass="42572">MLAGQLMRASCRQKSRLAGTLLSRYYAAQPLAQEHAGLENPAAILYSADDMRYENHPMPATIPAGHVRVLMRSVGICGSDVHFYKKGRIGDFVVEQPMVIGHESAGDVVGVGEGVSRLQLGKRVALEPGIPCWGSKVAREGRYNLCPDVKFFATPPVHGSLARYVDHPEDFCFELPDELSYEEGAMIEPLSNGIHACRRAGVEPGKTVAILGAGPMGLNALAAAQAFGATKIVITDVRDDNLPLAQKLGAKHPLLTPPSMSNEEAADLIRELLPPDGPDCVIDCAGYQSTILTGMQALKRGGTFVLVGMGAEACNCFPSLTLVWKEADVKGCFRYTNTYPLAIEMLQEGRIDVKPMITHRFGFSGRDEVIAGFECAADAARTKAIKVMFNLPGEE</sequence>
<gene>
    <name evidence="8" type="primary">g1980</name>
    <name evidence="8" type="ORF">VP750_LOCUS1693</name>
</gene>
<dbReference type="SUPFAM" id="SSF50129">
    <property type="entry name" value="GroES-like"/>
    <property type="match status" value="1"/>
</dbReference>
<dbReference type="Gene3D" id="3.90.180.10">
    <property type="entry name" value="Medium-chain alcohol dehydrogenases, catalytic domain"/>
    <property type="match status" value="1"/>
</dbReference>
<accession>A0ABP1FLF9</accession>
<dbReference type="InterPro" id="IPR045306">
    <property type="entry name" value="SDH-like"/>
</dbReference>
<comment type="caution">
    <text evidence="8">The sequence shown here is derived from an EMBL/GenBank/DDBJ whole genome shotgun (WGS) entry which is preliminary data.</text>
</comment>
<dbReference type="Pfam" id="PF08240">
    <property type="entry name" value="ADH_N"/>
    <property type="match status" value="1"/>
</dbReference>
<evidence type="ECO:0000256" key="1">
    <source>
        <dbReference type="ARBA" id="ARBA00001947"/>
    </source>
</evidence>
<dbReference type="PANTHER" id="PTHR43161">
    <property type="entry name" value="SORBITOL DEHYDROGENASE"/>
    <property type="match status" value="1"/>
</dbReference>
<dbReference type="Gene3D" id="3.40.50.720">
    <property type="entry name" value="NAD(P)-binding Rossmann-like Domain"/>
    <property type="match status" value="1"/>
</dbReference>
<feature type="domain" description="Enoyl reductase (ER)" evidence="7">
    <location>
        <begin position="47"/>
        <end position="389"/>
    </location>
</feature>
<dbReference type="InterPro" id="IPR013149">
    <property type="entry name" value="ADH-like_C"/>
</dbReference>
<protein>
    <submittedName>
        <fullName evidence="8">G1980 protein</fullName>
    </submittedName>
</protein>
<dbReference type="CDD" id="cd05285">
    <property type="entry name" value="sorbitol_DH"/>
    <property type="match status" value="1"/>
</dbReference>
<dbReference type="InterPro" id="IPR002328">
    <property type="entry name" value="ADH_Zn_CS"/>
</dbReference>
<dbReference type="SUPFAM" id="SSF51735">
    <property type="entry name" value="NAD(P)-binding Rossmann-fold domains"/>
    <property type="match status" value="1"/>
</dbReference>
<keyword evidence="4 6" id="KW-0862">Zinc</keyword>
<proteinExistence type="inferred from homology"/>
<evidence type="ECO:0000256" key="5">
    <source>
        <dbReference type="ARBA" id="ARBA00023002"/>
    </source>
</evidence>
<evidence type="ECO:0000256" key="3">
    <source>
        <dbReference type="ARBA" id="ARBA00022723"/>
    </source>
</evidence>
<dbReference type="PROSITE" id="PS00059">
    <property type="entry name" value="ADH_ZINC"/>
    <property type="match status" value="1"/>
</dbReference>